<gene>
    <name evidence="2" type="ordered locus">Asphe3_20620</name>
</gene>
<dbReference type="Proteomes" id="UP000008639">
    <property type="component" value="Chromosome"/>
</dbReference>
<feature type="domain" description="DUF1918" evidence="1">
    <location>
        <begin position="6"/>
        <end position="62"/>
    </location>
</feature>
<protein>
    <recommendedName>
        <fullName evidence="1">DUF1918 domain-containing protein</fullName>
    </recommendedName>
</protein>
<proteinExistence type="predicted"/>
<evidence type="ECO:0000313" key="2">
    <source>
        <dbReference type="EMBL" id="ADX73217.1"/>
    </source>
</evidence>
<organism evidence="2 3">
    <name type="scientific">Pseudarthrobacter phenanthrenivorans (strain DSM 18606 / JCM 16027 / LMG 23796 / Sphe3)</name>
    <name type="common">Arthrobacter phenanthrenivorans</name>
    <dbReference type="NCBI Taxonomy" id="930171"/>
    <lineage>
        <taxon>Bacteria</taxon>
        <taxon>Bacillati</taxon>
        <taxon>Actinomycetota</taxon>
        <taxon>Actinomycetes</taxon>
        <taxon>Micrococcales</taxon>
        <taxon>Micrococcaceae</taxon>
        <taxon>Pseudarthrobacter</taxon>
    </lineage>
</organism>
<dbReference type="Gene3D" id="2.30.30.440">
    <property type="entry name" value="Domain of unknown function DUF1918"/>
    <property type="match status" value="1"/>
</dbReference>
<dbReference type="AlphaFoldDB" id="F0M2K7"/>
<evidence type="ECO:0000259" key="1">
    <source>
        <dbReference type="Pfam" id="PF08940"/>
    </source>
</evidence>
<name>F0M2K7_PSEPM</name>
<dbReference type="SUPFAM" id="SSF50118">
    <property type="entry name" value="Cell growth inhibitor/plasmid maintenance toxic component"/>
    <property type="match status" value="1"/>
</dbReference>
<sequence length="72" mass="7729">MEVIAMEAAQGDRIIVHGRTVGATDRHGVILEVRGQGGTPPYLVRFDDGHETIMYPGGDFAVERGHGNQDGP</sequence>
<dbReference type="KEGG" id="apn:Asphe3_20620"/>
<dbReference type="HOGENOM" id="CLU_172512_1_1_11"/>
<dbReference type="eggNOG" id="COG2905">
    <property type="taxonomic scope" value="Bacteria"/>
</dbReference>
<evidence type="ECO:0000313" key="3">
    <source>
        <dbReference type="Proteomes" id="UP000008639"/>
    </source>
</evidence>
<dbReference type="STRING" id="930171.Asphe3_20620"/>
<dbReference type="Pfam" id="PF08940">
    <property type="entry name" value="DUF1918"/>
    <property type="match status" value="1"/>
</dbReference>
<accession>F0M2K7</accession>
<dbReference type="InterPro" id="IPR015035">
    <property type="entry name" value="DUF1918"/>
</dbReference>
<reference evidence="2 3" key="1">
    <citation type="journal article" date="2011" name="Stand. Genomic Sci.">
        <title>Complete genome sequence of Arthrobacter phenanthrenivorans type strain (Sphe3).</title>
        <authorList>
            <person name="Kallimanis A."/>
            <person name="Labutti K.M."/>
            <person name="Lapidus A."/>
            <person name="Clum A."/>
            <person name="Lykidis A."/>
            <person name="Mavromatis K."/>
            <person name="Pagani I."/>
            <person name="Liolios K."/>
            <person name="Ivanova N."/>
            <person name="Goodwin L."/>
            <person name="Pitluck S."/>
            <person name="Chen A."/>
            <person name="Palaniappan K."/>
            <person name="Markowitz V."/>
            <person name="Bristow J."/>
            <person name="Velentzas A.D."/>
            <person name="Perisynakis A."/>
            <person name="Ouzounis C.C."/>
            <person name="Kyrpides N.C."/>
            <person name="Koukkou A.I."/>
            <person name="Drainas C."/>
        </authorList>
    </citation>
    <scope>NUCLEOTIDE SEQUENCE [LARGE SCALE GENOMIC DNA]</scope>
    <source>
        <strain evidence="3">DSM 18606 / JCM 16027 / LMG 23796 / Sphe3</strain>
    </source>
</reference>
<dbReference type="EMBL" id="CP002379">
    <property type="protein sequence ID" value="ADX73217.1"/>
    <property type="molecule type" value="Genomic_DNA"/>
</dbReference>